<reference evidence="2 3" key="1">
    <citation type="submission" date="2019-07" db="EMBL/GenBank/DDBJ databases">
        <title>Whole genome shotgun sequence of Rhizobium naphthalenivorans NBRC 107585.</title>
        <authorList>
            <person name="Hosoyama A."/>
            <person name="Uohara A."/>
            <person name="Ohji S."/>
            <person name="Ichikawa N."/>
        </authorList>
    </citation>
    <scope>NUCLEOTIDE SEQUENCE [LARGE SCALE GENOMIC DNA]</scope>
    <source>
        <strain evidence="2 3">NBRC 107585</strain>
    </source>
</reference>
<accession>A0A512HGP6</accession>
<protein>
    <submittedName>
        <fullName evidence="2">Beta-aryl ether-cleaving enzyme</fullName>
    </submittedName>
</protein>
<dbReference type="GO" id="GO:0006749">
    <property type="term" value="P:glutathione metabolic process"/>
    <property type="evidence" value="ECO:0007669"/>
    <property type="project" value="TreeGrafter"/>
</dbReference>
<dbReference type="InterPro" id="IPR036249">
    <property type="entry name" value="Thioredoxin-like_sf"/>
</dbReference>
<evidence type="ECO:0000313" key="2">
    <source>
        <dbReference type="EMBL" id="GEO84560.1"/>
    </source>
</evidence>
<proteinExistence type="predicted"/>
<evidence type="ECO:0000313" key="3">
    <source>
        <dbReference type="Proteomes" id="UP000321717"/>
    </source>
</evidence>
<dbReference type="GO" id="GO:0004364">
    <property type="term" value="F:glutathione transferase activity"/>
    <property type="evidence" value="ECO:0007669"/>
    <property type="project" value="TreeGrafter"/>
</dbReference>
<feature type="domain" description="GST N-terminal" evidence="1">
    <location>
        <begin position="8"/>
        <end position="84"/>
    </location>
</feature>
<dbReference type="InterPro" id="IPR054416">
    <property type="entry name" value="GST_UstS-like_C"/>
</dbReference>
<dbReference type="GO" id="GO:0006559">
    <property type="term" value="P:L-phenylalanine catabolic process"/>
    <property type="evidence" value="ECO:0007669"/>
    <property type="project" value="TreeGrafter"/>
</dbReference>
<gene>
    <name evidence="2" type="primary">ligE</name>
    <name evidence="2" type="ORF">RNA01_14920</name>
</gene>
<dbReference type="SUPFAM" id="SSF47616">
    <property type="entry name" value="GST C-terminal domain-like"/>
    <property type="match status" value="1"/>
</dbReference>
<keyword evidence="3" id="KW-1185">Reference proteome</keyword>
<dbReference type="Proteomes" id="UP000321717">
    <property type="component" value="Unassembled WGS sequence"/>
</dbReference>
<dbReference type="SUPFAM" id="SSF52833">
    <property type="entry name" value="Thioredoxin-like"/>
    <property type="match status" value="1"/>
</dbReference>
<dbReference type="PANTHER" id="PTHR42673">
    <property type="entry name" value="MALEYLACETOACETATE ISOMERASE"/>
    <property type="match status" value="1"/>
</dbReference>
<dbReference type="InterPro" id="IPR036282">
    <property type="entry name" value="Glutathione-S-Trfase_C_sf"/>
</dbReference>
<dbReference type="PANTHER" id="PTHR42673:SF4">
    <property type="entry name" value="MALEYLACETOACETATE ISOMERASE"/>
    <property type="match status" value="1"/>
</dbReference>
<dbReference type="Gene3D" id="3.40.30.10">
    <property type="entry name" value="Glutaredoxin"/>
    <property type="match status" value="1"/>
</dbReference>
<dbReference type="CDD" id="cd03202">
    <property type="entry name" value="GST_C_etherase_LigE"/>
    <property type="match status" value="1"/>
</dbReference>
<comment type="caution">
    <text evidence="2">The sequence shown here is derived from an EMBL/GenBank/DDBJ whole genome shotgun (WGS) entry which is preliminary data.</text>
</comment>
<organism evidence="2 3">
    <name type="scientific">Ciceribacter naphthalenivorans</name>
    <dbReference type="NCBI Taxonomy" id="1118451"/>
    <lineage>
        <taxon>Bacteria</taxon>
        <taxon>Pseudomonadati</taxon>
        <taxon>Pseudomonadota</taxon>
        <taxon>Alphaproteobacteria</taxon>
        <taxon>Hyphomicrobiales</taxon>
        <taxon>Rhizobiaceae</taxon>
        <taxon>Ciceribacter</taxon>
    </lineage>
</organism>
<dbReference type="PROSITE" id="PS50404">
    <property type="entry name" value="GST_NTER"/>
    <property type="match status" value="1"/>
</dbReference>
<dbReference type="InterPro" id="IPR004045">
    <property type="entry name" value="Glutathione_S-Trfase_N"/>
</dbReference>
<dbReference type="AlphaFoldDB" id="A0A512HGP6"/>
<dbReference type="Pfam" id="PF13417">
    <property type="entry name" value="GST_N_3"/>
    <property type="match status" value="1"/>
</dbReference>
<dbReference type="RefSeq" id="WP_147179329.1">
    <property type="nucleotide sequence ID" value="NZ_BJZP01000005.1"/>
</dbReference>
<dbReference type="Pfam" id="PF22041">
    <property type="entry name" value="GST_C_7"/>
    <property type="match status" value="1"/>
</dbReference>
<dbReference type="EMBL" id="BJZP01000005">
    <property type="protein sequence ID" value="GEO84560.1"/>
    <property type="molecule type" value="Genomic_DNA"/>
</dbReference>
<dbReference type="CDD" id="cd03038">
    <property type="entry name" value="GST_N_etherase_LigE"/>
    <property type="match status" value="1"/>
</dbReference>
<dbReference type="Gene3D" id="1.20.1050.10">
    <property type="match status" value="1"/>
</dbReference>
<sequence length="227" mass="25308">MSITLYSLCGSDRDRPFSPHCWKVVMALKHKGLSYVEQPMPFTAISEIEGGVSKTVPILRDGDRLIADSFAIALYLEETYPTRPSLFAGEGGKALSRFVEGYSQTTIHPAATRIAIKQIHDMLDPEDQVYFRESRKERLGKTVEEVAAGRDAEIEAFPETLKPLRHMLSHQPFIGGAAPLFADFIVFGALQWLRIVSGSIHLPAGDPVGEWFERCLDLYDGEARRVA</sequence>
<dbReference type="GO" id="GO:0016034">
    <property type="term" value="F:maleylacetoacetate isomerase activity"/>
    <property type="evidence" value="ECO:0007669"/>
    <property type="project" value="TreeGrafter"/>
</dbReference>
<name>A0A512HGP6_9HYPH</name>
<dbReference type="OrthoDB" id="508035at2"/>
<evidence type="ECO:0000259" key="1">
    <source>
        <dbReference type="PROSITE" id="PS50404"/>
    </source>
</evidence>